<keyword evidence="2" id="KW-0238">DNA-binding</keyword>
<dbReference type="Pfam" id="PF00717">
    <property type="entry name" value="Peptidase_S24"/>
    <property type="match status" value="1"/>
</dbReference>
<feature type="compositionally biased region" description="Polar residues" evidence="4">
    <location>
        <begin position="83"/>
        <end position="95"/>
    </location>
</feature>
<evidence type="ECO:0000313" key="7">
    <source>
        <dbReference type="Proteomes" id="UP000248314"/>
    </source>
</evidence>
<sequence>MQENKQEKSLVKRNISLYLSSKGITPYEFYKESGTTRGILGQNNGISEDNISRFLAYAPDVNVGWLLTGEGNMLKSESDTHELVSSTEQPSSSNEGAPYYDVEFQGGFTDSFNDQTIYPDRHIYIPGFERVQVWCNISGHSMEPRIGHQDIIGLRQCLVQDIQFGKIYAVVLKTKRTVKILRKSNNPQMLRYVPINDKEFDEQEFPITDIINIFEVLGGVAKFF</sequence>
<dbReference type="Gene3D" id="2.10.109.10">
    <property type="entry name" value="Umud Fragment, subunit A"/>
    <property type="match status" value="1"/>
</dbReference>
<dbReference type="PANTHER" id="PTHR40661">
    <property type="match status" value="1"/>
</dbReference>
<dbReference type="PANTHER" id="PTHR40661:SF1">
    <property type="entry name" value="HTH CRO_C1-TYPE DOMAIN-CONTAINING PROTEIN"/>
    <property type="match status" value="1"/>
</dbReference>
<evidence type="ECO:0000313" key="6">
    <source>
        <dbReference type="EMBL" id="PXX20184.1"/>
    </source>
</evidence>
<keyword evidence="7" id="KW-1185">Reference proteome</keyword>
<dbReference type="Proteomes" id="UP000248314">
    <property type="component" value="Unassembled WGS sequence"/>
</dbReference>
<evidence type="ECO:0000256" key="1">
    <source>
        <dbReference type="ARBA" id="ARBA00023015"/>
    </source>
</evidence>
<dbReference type="CDD" id="cd06529">
    <property type="entry name" value="S24_LexA-like"/>
    <property type="match status" value="1"/>
</dbReference>
<gene>
    <name evidence="6" type="ORF">EJ73_02174</name>
</gene>
<evidence type="ECO:0000256" key="2">
    <source>
        <dbReference type="ARBA" id="ARBA00023125"/>
    </source>
</evidence>
<dbReference type="InterPro" id="IPR039418">
    <property type="entry name" value="LexA-like"/>
</dbReference>
<dbReference type="EMBL" id="QJJX01000030">
    <property type="protein sequence ID" value="PXX20184.1"/>
    <property type="molecule type" value="Genomic_DNA"/>
</dbReference>
<feature type="domain" description="Peptidase S24/S26A/S26B/S26C" evidence="5">
    <location>
        <begin position="132"/>
        <end position="209"/>
    </location>
</feature>
<reference evidence="6 7" key="1">
    <citation type="submission" date="2018-05" db="EMBL/GenBank/DDBJ databases">
        <title>Genomic Encyclopedia of Type Strains, Phase I: the one thousand microbial genomes (KMG-I) project.</title>
        <authorList>
            <person name="Kyrpides N."/>
        </authorList>
    </citation>
    <scope>NUCLEOTIDE SEQUENCE [LARGE SCALE GENOMIC DNA]</scope>
    <source>
        <strain evidence="6 7">DSM 15611</strain>
    </source>
</reference>
<evidence type="ECO:0000256" key="4">
    <source>
        <dbReference type="SAM" id="MobiDB-lite"/>
    </source>
</evidence>
<dbReference type="SUPFAM" id="SSF51306">
    <property type="entry name" value="LexA/Signal peptidase"/>
    <property type="match status" value="1"/>
</dbReference>
<dbReference type="InterPro" id="IPR036286">
    <property type="entry name" value="LexA/Signal_pep-like_sf"/>
</dbReference>
<feature type="region of interest" description="Disordered" evidence="4">
    <location>
        <begin position="77"/>
        <end position="96"/>
    </location>
</feature>
<keyword evidence="1" id="KW-0805">Transcription regulation</keyword>
<name>A0A318HRL3_9BACT</name>
<dbReference type="GO" id="GO:0003677">
    <property type="term" value="F:DNA binding"/>
    <property type="evidence" value="ECO:0007669"/>
    <property type="project" value="UniProtKB-KW"/>
</dbReference>
<dbReference type="InterPro" id="IPR015927">
    <property type="entry name" value="Peptidase_S24_S26A/B/C"/>
</dbReference>
<proteinExistence type="predicted"/>
<dbReference type="RefSeq" id="WP_110370412.1">
    <property type="nucleotide sequence ID" value="NZ_QJJX01000030.1"/>
</dbReference>
<evidence type="ECO:0000256" key="3">
    <source>
        <dbReference type="ARBA" id="ARBA00023163"/>
    </source>
</evidence>
<organism evidence="6 7">
    <name type="scientific">Hoylesella shahii DSM 15611 = JCM 12083</name>
    <dbReference type="NCBI Taxonomy" id="1122991"/>
    <lineage>
        <taxon>Bacteria</taxon>
        <taxon>Pseudomonadati</taxon>
        <taxon>Bacteroidota</taxon>
        <taxon>Bacteroidia</taxon>
        <taxon>Bacteroidales</taxon>
        <taxon>Prevotellaceae</taxon>
        <taxon>Hoylesella</taxon>
    </lineage>
</organism>
<dbReference type="AlphaFoldDB" id="A0A318HRL3"/>
<keyword evidence="3" id="KW-0804">Transcription</keyword>
<accession>A0A318HRL3</accession>
<protein>
    <submittedName>
        <fullName evidence="6">Phage repressor protein C with HTH and peptisase S24 domain</fullName>
    </submittedName>
</protein>
<comment type="caution">
    <text evidence="6">The sequence shown here is derived from an EMBL/GenBank/DDBJ whole genome shotgun (WGS) entry which is preliminary data.</text>
</comment>
<evidence type="ECO:0000259" key="5">
    <source>
        <dbReference type="Pfam" id="PF00717"/>
    </source>
</evidence>